<dbReference type="SUPFAM" id="SSF56784">
    <property type="entry name" value="HAD-like"/>
    <property type="match status" value="1"/>
</dbReference>
<dbReference type="EMBL" id="JAJNDB010000004">
    <property type="protein sequence ID" value="MCD2195706.1"/>
    <property type="molecule type" value="Genomic_DNA"/>
</dbReference>
<dbReference type="InterPro" id="IPR050155">
    <property type="entry name" value="HAD-like_hydrolase_sf"/>
</dbReference>
<dbReference type="PANTHER" id="PTHR43434">
    <property type="entry name" value="PHOSPHOGLYCOLATE PHOSPHATASE"/>
    <property type="match status" value="1"/>
</dbReference>
<dbReference type="Gene3D" id="1.10.150.240">
    <property type="entry name" value="Putative phosphatase, domain 2"/>
    <property type="match status" value="1"/>
</dbReference>
<evidence type="ECO:0000313" key="2">
    <source>
        <dbReference type="EMBL" id="MCD2195706.1"/>
    </source>
</evidence>
<name>A0ABS8PBT2_9PSEU</name>
<dbReference type="Gene3D" id="3.40.50.1000">
    <property type="entry name" value="HAD superfamily/HAD-like"/>
    <property type="match status" value="1"/>
</dbReference>
<dbReference type="InterPro" id="IPR023214">
    <property type="entry name" value="HAD_sf"/>
</dbReference>
<comment type="caution">
    <text evidence="2">The sequence shown here is derived from an EMBL/GenBank/DDBJ whole genome shotgun (WGS) entry which is preliminary data.</text>
</comment>
<feature type="region of interest" description="Disordered" evidence="1">
    <location>
        <begin position="263"/>
        <end position="323"/>
    </location>
</feature>
<feature type="compositionally biased region" description="Polar residues" evidence="1">
    <location>
        <begin position="305"/>
        <end position="317"/>
    </location>
</feature>
<gene>
    <name evidence="2" type="ORF">LQ327_20250</name>
</gene>
<dbReference type="Pfam" id="PF13419">
    <property type="entry name" value="HAD_2"/>
    <property type="match status" value="1"/>
</dbReference>
<reference evidence="2 3" key="1">
    <citation type="submission" date="2021-11" db="EMBL/GenBank/DDBJ databases">
        <title>Draft genome sequence of Actinomycetospora sp. SF1 isolated from the rhizosphere soil.</title>
        <authorList>
            <person name="Duangmal K."/>
            <person name="Chantavorakit T."/>
        </authorList>
    </citation>
    <scope>NUCLEOTIDE SEQUENCE [LARGE SCALE GENOMIC DNA]</scope>
    <source>
        <strain evidence="2 3">TBRC 5722</strain>
    </source>
</reference>
<evidence type="ECO:0000256" key="1">
    <source>
        <dbReference type="SAM" id="MobiDB-lite"/>
    </source>
</evidence>
<protein>
    <submittedName>
        <fullName evidence="2">HAD hydrolase-like protein</fullName>
    </submittedName>
</protein>
<proteinExistence type="predicted"/>
<dbReference type="InterPro" id="IPR041492">
    <property type="entry name" value="HAD_2"/>
</dbReference>
<dbReference type="InterPro" id="IPR036412">
    <property type="entry name" value="HAD-like_sf"/>
</dbReference>
<evidence type="ECO:0000313" key="3">
    <source>
        <dbReference type="Proteomes" id="UP001199469"/>
    </source>
</evidence>
<accession>A0ABS8PBT2</accession>
<dbReference type="Proteomes" id="UP001199469">
    <property type="component" value="Unassembled WGS sequence"/>
</dbReference>
<organism evidence="2 3">
    <name type="scientific">Actinomycetospora endophytica</name>
    <dbReference type="NCBI Taxonomy" id="2291215"/>
    <lineage>
        <taxon>Bacteria</taxon>
        <taxon>Bacillati</taxon>
        <taxon>Actinomycetota</taxon>
        <taxon>Actinomycetes</taxon>
        <taxon>Pseudonocardiales</taxon>
        <taxon>Pseudonocardiaceae</taxon>
        <taxon>Actinomycetospora</taxon>
    </lineage>
</organism>
<keyword evidence="3" id="KW-1185">Reference proteome</keyword>
<dbReference type="RefSeq" id="WP_230737045.1">
    <property type="nucleotide sequence ID" value="NZ_JAJNDB010000004.1"/>
</dbReference>
<dbReference type="PANTHER" id="PTHR43434:SF1">
    <property type="entry name" value="PHOSPHOGLYCOLATE PHOSPHATASE"/>
    <property type="match status" value="1"/>
</dbReference>
<dbReference type="InterPro" id="IPR023198">
    <property type="entry name" value="PGP-like_dom2"/>
</dbReference>
<sequence>MSPAPVRAVVFDLDGTLVQTRVASWEVFEPISRRHGLGVDTPGQYFDLFRGNVFTSIRGLCSDEAQARAATDDFLAALRSSYSPPLVPGMQAVVRRLASECTLAVMSSNAMEVLRRVLVDNGLAYCFAHVFGGDVAPDKRTALRTYLAEPGSGYGRRCSADYDEAGEATRPDAGTTVLVTDTAGDVRDATEVGVRVVGVAWGMHSAAELTEAGAEFVALWPQEVLSHLLGDEAAREPTGACAIPGVASAVEVEAGPCSCGCSSPGVSDGTSLTSGERTAPLAPEGPGERRRRRRREAVAGLAGASSNVTVPPSSNGHRSAASDELLEAMRRICRA</sequence>